<feature type="transmembrane region" description="Helical" evidence="10">
    <location>
        <begin position="621"/>
        <end position="638"/>
    </location>
</feature>
<dbReference type="SUPFAM" id="SSF50630">
    <property type="entry name" value="Acid proteases"/>
    <property type="match status" value="1"/>
</dbReference>
<dbReference type="InterPro" id="IPR021109">
    <property type="entry name" value="Peptidase_aspartic_dom_sf"/>
</dbReference>
<dbReference type="GO" id="GO:0006508">
    <property type="term" value="P:proteolysis"/>
    <property type="evidence" value="ECO:0007669"/>
    <property type="project" value="UniProtKB-KW"/>
</dbReference>
<feature type="compositionally biased region" description="Acidic residues" evidence="9">
    <location>
        <begin position="525"/>
        <end position="548"/>
    </location>
</feature>
<evidence type="ECO:0000256" key="1">
    <source>
        <dbReference type="ARBA" id="ARBA00007447"/>
    </source>
</evidence>
<dbReference type="GO" id="GO:0012505">
    <property type="term" value="C:endomembrane system"/>
    <property type="evidence" value="ECO:0007669"/>
    <property type="project" value="UniProtKB-SubCell"/>
</dbReference>
<keyword evidence="7 10" id="KW-0472">Membrane</keyword>
<comment type="similarity">
    <text evidence="1">Belongs to the peptidase A1 family.</text>
</comment>
<feature type="region of interest" description="Disordered" evidence="9">
    <location>
        <begin position="659"/>
        <end position="684"/>
    </location>
</feature>
<dbReference type="AlphaFoldDB" id="A0ABD3PRH6"/>
<feature type="compositionally biased region" description="Acidic residues" evidence="9">
    <location>
        <begin position="659"/>
        <end position="677"/>
    </location>
</feature>
<dbReference type="Proteomes" id="UP001516023">
    <property type="component" value="Unassembled WGS sequence"/>
</dbReference>
<feature type="domain" description="Peptidase A1" evidence="12">
    <location>
        <begin position="104"/>
        <end position="492"/>
    </location>
</feature>
<dbReference type="PANTHER" id="PTHR13683:SF375">
    <property type="entry name" value="PEPTIDASE A1 DOMAIN-CONTAINING PROTEIN"/>
    <property type="match status" value="1"/>
</dbReference>
<feature type="region of interest" description="Disordered" evidence="9">
    <location>
        <begin position="61"/>
        <end position="83"/>
    </location>
</feature>
<evidence type="ECO:0000256" key="6">
    <source>
        <dbReference type="ARBA" id="ARBA00022989"/>
    </source>
</evidence>
<evidence type="ECO:0000256" key="2">
    <source>
        <dbReference type="ARBA" id="ARBA00022670"/>
    </source>
</evidence>
<dbReference type="PANTHER" id="PTHR13683">
    <property type="entry name" value="ASPARTYL PROTEASES"/>
    <property type="match status" value="1"/>
</dbReference>
<evidence type="ECO:0000313" key="13">
    <source>
        <dbReference type="EMBL" id="KAL3790674.1"/>
    </source>
</evidence>
<proteinExistence type="inferred from homology"/>
<evidence type="ECO:0000256" key="8">
    <source>
        <dbReference type="ARBA" id="ARBA00046288"/>
    </source>
</evidence>
<feature type="compositionally biased region" description="Acidic residues" evidence="9">
    <location>
        <begin position="556"/>
        <end position="576"/>
    </location>
</feature>
<sequence length="684" mass="74644">MPSSTAFSLLLLFASSLASAPDHATMPHRILTNPETGTLTYPLIPHSVHLARRRRQLAHVDIDTRLPPRPTQSRHSLPPDSPALRHARSLQQQMGALYQGYGTHYVDLWVGTPTPTPNQCQNCGDSYHTDGYFRESQSETFRALGCDECMRGFCASMEGGKRCKISMSYAEGSSWTAYEGADVCYAGGPHDAALETSQFDHVEGDHIDPVQASQFAFELAFGCQTSITGLFITQLADGIMGMENDNTAFWKQMFSKKAIPKPEFSLCFWRQDNAEREGTGAGAMTLGGVDPRLHSSPMVYATNLKGSGFYAVHLKAVYLREGGGSSAKIEDMSKMHKLDVSESALNRGNVIVDSGTTDTYFTREIAAPFQRAWKDIMGNEYNHNAVTLTQEDIAALPTIIIVLEGHAGGVGDETDADPNEVPGYAGDILADVSPRDVVLAIPGSHYMEFDPDTGKYVARFYTDEGSGSVLGANAMMGHDIYFDTTNGRIGFAESDCDYTALLMQEGKSISVAPEEQTVSTKQEVPEETEALEPDGGDDNYTDDAGEELASERGDDGEYEDDGKYEDDQGEEEYEESYNEHEKGEDGSSTGGKGGFGSQYSDIATNLLEDMKHECSSASCRGVAAFLILAAALFVLIMVRRTIARRRVVRQYQEAELEISDLALDSDSDEDGGYEDEPSSLPRIS</sequence>
<accession>A0ABD3PRH6</accession>
<name>A0ABD3PRH6_9STRA</name>
<comment type="subcellular location">
    <subcellularLocation>
        <location evidence="8">Endomembrane system</location>
        <topology evidence="8">Single-pass type I membrane protein</topology>
    </subcellularLocation>
</comment>
<keyword evidence="3 10" id="KW-0812">Transmembrane</keyword>
<evidence type="ECO:0000256" key="4">
    <source>
        <dbReference type="ARBA" id="ARBA00022729"/>
    </source>
</evidence>
<feature type="region of interest" description="Disordered" evidence="9">
    <location>
        <begin position="511"/>
        <end position="596"/>
    </location>
</feature>
<dbReference type="EMBL" id="JABMIG020000124">
    <property type="protein sequence ID" value="KAL3790674.1"/>
    <property type="molecule type" value="Genomic_DNA"/>
</dbReference>
<dbReference type="InterPro" id="IPR001461">
    <property type="entry name" value="Aspartic_peptidase_A1"/>
</dbReference>
<keyword evidence="14" id="KW-1185">Reference proteome</keyword>
<dbReference type="InterPro" id="IPR034164">
    <property type="entry name" value="Pepsin-like_dom"/>
</dbReference>
<protein>
    <recommendedName>
        <fullName evidence="12">Peptidase A1 domain-containing protein</fullName>
    </recommendedName>
</protein>
<dbReference type="PROSITE" id="PS00141">
    <property type="entry name" value="ASP_PROTEASE"/>
    <property type="match status" value="1"/>
</dbReference>
<dbReference type="InterPro" id="IPR001969">
    <property type="entry name" value="Aspartic_peptidase_AS"/>
</dbReference>
<dbReference type="InterPro" id="IPR032861">
    <property type="entry name" value="TAXi_N"/>
</dbReference>
<evidence type="ECO:0000256" key="11">
    <source>
        <dbReference type="SAM" id="SignalP"/>
    </source>
</evidence>
<gene>
    <name evidence="13" type="ORF">HJC23_009774</name>
</gene>
<dbReference type="Gene3D" id="2.40.70.10">
    <property type="entry name" value="Acid Proteases"/>
    <property type="match status" value="2"/>
</dbReference>
<comment type="caution">
    <text evidence="13">The sequence shown here is derived from an EMBL/GenBank/DDBJ whole genome shotgun (WGS) entry which is preliminary data.</text>
</comment>
<organism evidence="13 14">
    <name type="scientific">Cyclotella cryptica</name>
    <dbReference type="NCBI Taxonomy" id="29204"/>
    <lineage>
        <taxon>Eukaryota</taxon>
        <taxon>Sar</taxon>
        <taxon>Stramenopiles</taxon>
        <taxon>Ochrophyta</taxon>
        <taxon>Bacillariophyta</taxon>
        <taxon>Coscinodiscophyceae</taxon>
        <taxon>Thalassiosirophycidae</taxon>
        <taxon>Stephanodiscales</taxon>
        <taxon>Stephanodiscaceae</taxon>
        <taxon>Cyclotella</taxon>
    </lineage>
</organism>
<evidence type="ECO:0000256" key="7">
    <source>
        <dbReference type="ARBA" id="ARBA00023136"/>
    </source>
</evidence>
<keyword evidence="4 11" id="KW-0732">Signal</keyword>
<evidence type="ECO:0000256" key="9">
    <source>
        <dbReference type="SAM" id="MobiDB-lite"/>
    </source>
</evidence>
<evidence type="ECO:0000256" key="3">
    <source>
        <dbReference type="ARBA" id="ARBA00022692"/>
    </source>
</evidence>
<dbReference type="PROSITE" id="PS51767">
    <property type="entry name" value="PEPTIDASE_A1"/>
    <property type="match status" value="1"/>
</dbReference>
<dbReference type="InterPro" id="IPR033121">
    <property type="entry name" value="PEPTIDASE_A1"/>
</dbReference>
<dbReference type="GO" id="GO:0008233">
    <property type="term" value="F:peptidase activity"/>
    <property type="evidence" value="ECO:0007669"/>
    <property type="project" value="UniProtKB-KW"/>
</dbReference>
<keyword evidence="2" id="KW-0645">Protease</keyword>
<feature type="signal peptide" evidence="11">
    <location>
        <begin position="1"/>
        <end position="18"/>
    </location>
</feature>
<evidence type="ECO:0000256" key="5">
    <source>
        <dbReference type="ARBA" id="ARBA00022801"/>
    </source>
</evidence>
<evidence type="ECO:0000259" key="12">
    <source>
        <dbReference type="PROSITE" id="PS51767"/>
    </source>
</evidence>
<reference evidence="13 14" key="1">
    <citation type="journal article" date="2020" name="G3 (Bethesda)">
        <title>Improved Reference Genome for Cyclotella cryptica CCMP332, a Model for Cell Wall Morphogenesis, Salinity Adaptation, and Lipid Production in Diatoms (Bacillariophyta).</title>
        <authorList>
            <person name="Roberts W.R."/>
            <person name="Downey K.M."/>
            <person name="Ruck E.C."/>
            <person name="Traller J.C."/>
            <person name="Alverson A.J."/>
        </authorList>
    </citation>
    <scope>NUCLEOTIDE SEQUENCE [LARGE SCALE GENOMIC DNA]</scope>
    <source>
        <strain evidence="13 14">CCMP332</strain>
    </source>
</reference>
<dbReference type="CDD" id="cd05471">
    <property type="entry name" value="pepsin_like"/>
    <property type="match status" value="1"/>
</dbReference>
<feature type="chain" id="PRO_5044879088" description="Peptidase A1 domain-containing protein" evidence="11">
    <location>
        <begin position="19"/>
        <end position="684"/>
    </location>
</feature>
<evidence type="ECO:0000313" key="14">
    <source>
        <dbReference type="Proteomes" id="UP001516023"/>
    </source>
</evidence>
<keyword evidence="6 10" id="KW-1133">Transmembrane helix</keyword>
<dbReference type="Pfam" id="PF14543">
    <property type="entry name" value="TAXi_N"/>
    <property type="match status" value="1"/>
</dbReference>
<evidence type="ECO:0000256" key="10">
    <source>
        <dbReference type="SAM" id="Phobius"/>
    </source>
</evidence>
<keyword evidence="5" id="KW-0378">Hydrolase</keyword>